<dbReference type="Gene3D" id="3.40.50.720">
    <property type="entry name" value="NAD(P)-binding Rossmann-like Domain"/>
    <property type="match status" value="1"/>
</dbReference>
<evidence type="ECO:0000259" key="8">
    <source>
        <dbReference type="Pfam" id="PF01210"/>
    </source>
</evidence>
<dbReference type="AlphaFoldDB" id="A0A1B4XHQ1"/>
<feature type="domain" description="Glycerol-3-phosphate dehydrogenase NAD-dependent C-terminal" evidence="9">
    <location>
        <begin position="160"/>
        <end position="264"/>
    </location>
</feature>
<evidence type="ECO:0000256" key="7">
    <source>
        <dbReference type="PIRSR" id="PIRSR000114-1"/>
    </source>
</evidence>
<dbReference type="InterPro" id="IPR006109">
    <property type="entry name" value="G3P_DH_NAD-dep_C"/>
</dbReference>
<dbReference type="GO" id="GO:0005829">
    <property type="term" value="C:cytosol"/>
    <property type="evidence" value="ECO:0007669"/>
    <property type="project" value="TreeGrafter"/>
</dbReference>
<evidence type="ECO:0000256" key="3">
    <source>
        <dbReference type="ARBA" id="ARBA00023002"/>
    </source>
</evidence>
<dbReference type="InterPro" id="IPR011128">
    <property type="entry name" value="G3P_DH_NAD-dep_N"/>
</dbReference>
<dbReference type="PANTHER" id="PTHR11728:SF1">
    <property type="entry name" value="GLYCEROL-3-PHOSPHATE DEHYDROGENASE [NAD(+)] 2, CHLOROPLASTIC"/>
    <property type="match status" value="1"/>
</dbReference>
<dbReference type="Proteomes" id="UP000243180">
    <property type="component" value="Chromosome"/>
</dbReference>
<evidence type="ECO:0000256" key="5">
    <source>
        <dbReference type="ARBA" id="ARBA00023209"/>
    </source>
</evidence>
<gene>
    <name evidence="10" type="ORF">SCL_2026</name>
</gene>
<evidence type="ECO:0000256" key="6">
    <source>
        <dbReference type="ARBA" id="ARBA00023264"/>
    </source>
</evidence>
<dbReference type="GO" id="GO:0047952">
    <property type="term" value="F:glycerol-3-phosphate dehydrogenase [NAD(P)+] activity"/>
    <property type="evidence" value="ECO:0007669"/>
    <property type="project" value="TreeGrafter"/>
</dbReference>
<organism evidence="10 11">
    <name type="scientific">Sulfuricaulis limicola</name>
    <dbReference type="NCBI Taxonomy" id="1620215"/>
    <lineage>
        <taxon>Bacteria</taxon>
        <taxon>Pseudomonadati</taxon>
        <taxon>Pseudomonadota</taxon>
        <taxon>Gammaproteobacteria</taxon>
        <taxon>Acidiferrobacterales</taxon>
        <taxon>Acidiferrobacteraceae</taxon>
        <taxon>Sulfuricaulis</taxon>
    </lineage>
</organism>
<dbReference type="GO" id="GO:0046168">
    <property type="term" value="P:glycerol-3-phosphate catabolic process"/>
    <property type="evidence" value="ECO:0007669"/>
    <property type="project" value="InterPro"/>
</dbReference>
<evidence type="ECO:0000256" key="1">
    <source>
        <dbReference type="ARBA" id="ARBA00011009"/>
    </source>
</evidence>
<dbReference type="PANTHER" id="PTHR11728">
    <property type="entry name" value="GLYCEROL-3-PHOSPHATE DEHYDROGENASE"/>
    <property type="match status" value="1"/>
</dbReference>
<evidence type="ECO:0000313" key="11">
    <source>
        <dbReference type="Proteomes" id="UP000243180"/>
    </source>
</evidence>
<feature type="domain" description="Glycerol-3-phosphate dehydrogenase NAD-dependent N-terminal" evidence="8">
    <location>
        <begin position="47"/>
        <end position="133"/>
    </location>
</feature>
<dbReference type="InterPro" id="IPR008927">
    <property type="entry name" value="6-PGluconate_DH-like_C_sf"/>
</dbReference>
<evidence type="ECO:0000256" key="4">
    <source>
        <dbReference type="ARBA" id="ARBA00023098"/>
    </source>
</evidence>
<dbReference type="InterPro" id="IPR013328">
    <property type="entry name" value="6PGD_dom2"/>
</dbReference>
<dbReference type="Gene3D" id="1.10.1040.10">
    <property type="entry name" value="N-(1-d-carboxylethyl)-l-norvaline Dehydrogenase, domain 2"/>
    <property type="match status" value="1"/>
</dbReference>
<protein>
    <submittedName>
        <fullName evidence="10">Glycerol-3-phosphate dehydrogenase</fullName>
    </submittedName>
</protein>
<dbReference type="GO" id="GO:0051287">
    <property type="term" value="F:NAD binding"/>
    <property type="evidence" value="ECO:0007669"/>
    <property type="project" value="InterPro"/>
</dbReference>
<dbReference type="EMBL" id="AP014879">
    <property type="protein sequence ID" value="BAV34317.1"/>
    <property type="molecule type" value="Genomic_DNA"/>
</dbReference>
<evidence type="ECO:0000313" key="10">
    <source>
        <dbReference type="EMBL" id="BAV34317.1"/>
    </source>
</evidence>
<keyword evidence="11" id="KW-1185">Reference proteome</keyword>
<dbReference type="Pfam" id="PF07479">
    <property type="entry name" value="NAD_Gly3P_dh_C"/>
    <property type="match status" value="1"/>
</dbReference>
<reference evidence="10 11" key="1">
    <citation type="submission" date="2015-05" db="EMBL/GenBank/DDBJ databases">
        <title>Complete genome sequence of a sulfur-oxidizing gammaproteobacterium strain HA5.</title>
        <authorList>
            <person name="Miura A."/>
            <person name="Kojima H."/>
            <person name="Fukui M."/>
        </authorList>
    </citation>
    <scope>NUCLEOTIDE SEQUENCE [LARGE SCALE GENOMIC DNA]</scope>
    <source>
        <strain evidence="10 11">HA5</strain>
    </source>
</reference>
<dbReference type="GO" id="GO:0005975">
    <property type="term" value="P:carbohydrate metabolic process"/>
    <property type="evidence" value="ECO:0007669"/>
    <property type="project" value="InterPro"/>
</dbReference>
<sequence>MAVKNKYQVLILGHGEMGRAMEYLLHARHTLTIWDRHPVPNVPPVALESAAARQDIVLFCLPAQPHFELAGRIRAGLRPDSLCVSIAKGLDDEGRTAVRALTQALGPQAAIAVLYGPMISEEIRAGRPAFAQAGTARAESFARLRGLFAGTPLYLEHSTDIEGISWAAVLKNVYAILFGVADGLELGDNMRGYLATAAMHELERIVAGLGGSAGAAHRLAGLGDLITTATSKGSHHHELGRLLARGATGALEGEGVHTLKMVRAHRLFDPRPHPLFDLAGRLLDRPEAARELMKNFLEQLA</sequence>
<dbReference type="KEGG" id="slim:SCL_2026"/>
<dbReference type="Pfam" id="PF01210">
    <property type="entry name" value="NAD_Gly3P_dh_N"/>
    <property type="match status" value="1"/>
</dbReference>
<dbReference type="SUPFAM" id="SSF48179">
    <property type="entry name" value="6-phosphogluconate dehydrogenase C-terminal domain-like"/>
    <property type="match status" value="1"/>
</dbReference>
<dbReference type="SUPFAM" id="SSF51735">
    <property type="entry name" value="NAD(P)-binding Rossmann-fold domains"/>
    <property type="match status" value="1"/>
</dbReference>
<keyword evidence="4" id="KW-0443">Lipid metabolism</keyword>
<evidence type="ECO:0000259" key="9">
    <source>
        <dbReference type="Pfam" id="PF07479"/>
    </source>
</evidence>
<accession>A0A1B4XHQ1</accession>
<dbReference type="InterPro" id="IPR036291">
    <property type="entry name" value="NAD(P)-bd_dom_sf"/>
</dbReference>
<feature type="active site" description="Proton acceptor" evidence="7">
    <location>
        <position position="171"/>
    </location>
</feature>
<keyword evidence="5" id="KW-0594">Phospholipid biosynthesis</keyword>
<dbReference type="PIRSF" id="PIRSF000114">
    <property type="entry name" value="Glycerol-3-P_dh"/>
    <property type="match status" value="1"/>
</dbReference>
<dbReference type="InParanoid" id="A0A1B4XHQ1"/>
<keyword evidence="3" id="KW-0560">Oxidoreductase</keyword>
<keyword evidence="2" id="KW-0444">Lipid biosynthesis</keyword>
<proteinExistence type="inferred from homology"/>
<keyword evidence="6" id="KW-1208">Phospholipid metabolism</keyword>
<name>A0A1B4XHQ1_9GAMM</name>
<evidence type="ECO:0000256" key="2">
    <source>
        <dbReference type="ARBA" id="ARBA00022516"/>
    </source>
</evidence>
<dbReference type="InterPro" id="IPR006168">
    <property type="entry name" value="G3P_DH_NAD-dep"/>
</dbReference>
<dbReference type="GO" id="GO:0008654">
    <property type="term" value="P:phospholipid biosynthetic process"/>
    <property type="evidence" value="ECO:0007669"/>
    <property type="project" value="UniProtKB-KW"/>
</dbReference>
<comment type="similarity">
    <text evidence="1">Belongs to the NAD-dependent glycerol-3-phosphate dehydrogenase family.</text>
</comment>